<organism evidence="1 2">
    <name type="scientific">Paraburkholderia hospita</name>
    <dbReference type="NCBI Taxonomy" id="169430"/>
    <lineage>
        <taxon>Bacteria</taxon>
        <taxon>Pseudomonadati</taxon>
        <taxon>Pseudomonadota</taxon>
        <taxon>Betaproteobacteria</taxon>
        <taxon>Burkholderiales</taxon>
        <taxon>Burkholderiaceae</taxon>
        <taxon>Paraburkholderia</taxon>
    </lineage>
</organism>
<evidence type="ECO:0000313" key="1">
    <source>
        <dbReference type="EMBL" id="AUT68565.1"/>
    </source>
</evidence>
<reference evidence="1 2" key="1">
    <citation type="submission" date="2018-01" db="EMBL/GenBank/DDBJ databases">
        <title>Species boundaries and ecological features among Paraburkholderia terrae DSMZ17804T, P. hospita DSMZ17164T and P. caribensis DSMZ13236T.</title>
        <authorList>
            <person name="Pratama A.A."/>
        </authorList>
    </citation>
    <scope>NUCLEOTIDE SEQUENCE [LARGE SCALE GENOMIC DNA]</scope>
    <source>
        <strain evidence="1 2">DSM 17164</strain>
    </source>
</reference>
<dbReference type="AlphaFoldDB" id="A0AAN1J7M8"/>
<dbReference type="Proteomes" id="UP000236649">
    <property type="component" value="Chromosome 1"/>
</dbReference>
<dbReference type="KEGG" id="phs:C2L64_09680"/>
<proteinExistence type="predicted"/>
<name>A0AAN1J7M8_9BURK</name>
<sequence length="106" mass="11822">MTDNIKSLEPVAWECSSPEGEKPALAFLTSKKPTVEHYENQGWRVLPLYAAPVADSAMAKDAERYRWLRNIKNMSAQELVEMYHGKKLDDIIDAAIAASAEKGDKA</sequence>
<dbReference type="RefSeq" id="WP_090838898.1">
    <property type="nucleotide sequence ID" value="NZ_CADFGJ010000009.1"/>
</dbReference>
<accession>A0AAN1J7M8</accession>
<protein>
    <submittedName>
        <fullName evidence="1">Uncharacterized protein</fullName>
    </submittedName>
</protein>
<dbReference type="EMBL" id="CP026105">
    <property type="protein sequence ID" value="AUT68565.1"/>
    <property type="molecule type" value="Genomic_DNA"/>
</dbReference>
<evidence type="ECO:0000313" key="2">
    <source>
        <dbReference type="Proteomes" id="UP000236649"/>
    </source>
</evidence>
<gene>
    <name evidence="1" type="ORF">C2L64_09680</name>
</gene>
<dbReference type="GeneID" id="55528609"/>